<gene>
    <name evidence="2" type="primary">PPUP9598</name>
</gene>
<dbReference type="AlphaFoldDB" id="A0A0S7EIU7"/>
<accession>A0A0S7EIU7</accession>
<keyword evidence="1" id="KW-0472">Membrane</keyword>
<reference evidence="2" key="1">
    <citation type="submission" date="2014-12" db="EMBL/GenBank/DDBJ databases">
        <title>Parallel Evolution in Life History Adaptation Evident in the Tissue-Specific Poeciliopsis prolifica transcriptome.</title>
        <authorList>
            <person name="Jue N.K."/>
            <person name="Foley R.J."/>
            <person name="Obergfell C."/>
            <person name="Reznick D.N."/>
            <person name="O'Neill R.J."/>
            <person name="O'Neill M.J."/>
        </authorList>
    </citation>
    <scope>NUCLEOTIDE SEQUENCE</scope>
</reference>
<organism evidence="2">
    <name type="scientific">Poeciliopsis prolifica</name>
    <name type="common">blackstripe livebearer</name>
    <dbReference type="NCBI Taxonomy" id="188132"/>
    <lineage>
        <taxon>Eukaryota</taxon>
        <taxon>Metazoa</taxon>
        <taxon>Chordata</taxon>
        <taxon>Craniata</taxon>
        <taxon>Vertebrata</taxon>
        <taxon>Euteleostomi</taxon>
        <taxon>Actinopterygii</taxon>
        <taxon>Neopterygii</taxon>
        <taxon>Teleostei</taxon>
        <taxon>Neoteleostei</taxon>
        <taxon>Acanthomorphata</taxon>
        <taxon>Ovalentaria</taxon>
        <taxon>Atherinomorphae</taxon>
        <taxon>Cyprinodontiformes</taxon>
        <taxon>Poeciliidae</taxon>
        <taxon>Poeciliinae</taxon>
        <taxon>Poeciliopsis</taxon>
    </lineage>
</organism>
<sequence>MQQTNIEEVVLTGSWVCMMLSCFMTETTDMCSSAVKQVDQAVRDYFAERKMKLKLDLLTTEFKCVFWKCVLFLLCMSMCIQVLTYHIFCLYFKSISTKSGDL</sequence>
<keyword evidence="1" id="KW-0812">Transmembrane</keyword>
<proteinExistence type="predicted"/>
<protein>
    <submittedName>
        <fullName evidence="2">PPUP9598</fullName>
    </submittedName>
</protein>
<evidence type="ECO:0000313" key="2">
    <source>
        <dbReference type="EMBL" id="JAO05030.1"/>
    </source>
</evidence>
<dbReference type="EMBL" id="GBYX01476647">
    <property type="protein sequence ID" value="JAO05030.1"/>
    <property type="molecule type" value="Transcribed_RNA"/>
</dbReference>
<feature type="transmembrane region" description="Helical" evidence="1">
    <location>
        <begin position="65"/>
        <end position="92"/>
    </location>
</feature>
<name>A0A0S7EIU7_9TELE</name>
<keyword evidence="1" id="KW-1133">Transmembrane helix</keyword>
<evidence type="ECO:0000256" key="1">
    <source>
        <dbReference type="SAM" id="Phobius"/>
    </source>
</evidence>